<feature type="region of interest" description="Disordered" evidence="1">
    <location>
        <begin position="106"/>
        <end position="126"/>
    </location>
</feature>
<evidence type="ECO:0000313" key="3">
    <source>
        <dbReference type="EMBL" id="VAH88975.1"/>
    </source>
</evidence>
<sequence length="126" mass="14017">MTRWKYNLVVLLSSSILVPLFNKRIDSFQADIVEQLRRQAAQNSSSSTGAQRLLRQNSNSLHRLQGPNTFSSNRTEEPGGGPPTALAKLTNRLNFLKERRAMLASEMQNLDLARPPTAPAPNKDST</sequence>
<evidence type="ECO:0000256" key="1">
    <source>
        <dbReference type="SAM" id="MobiDB-lite"/>
    </source>
</evidence>
<proteinExistence type="predicted"/>
<evidence type="ECO:0000313" key="4">
    <source>
        <dbReference type="Proteomes" id="UP000324705"/>
    </source>
</evidence>
<reference evidence="3 4" key="1">
    <citation type="submission" date="2017-09" db="EMBL/GenBank/DDBJ databases">
        <authorList>
            <consortium name="International Durum Wheat Genome Sequencing Consortium (IDWGSC)"/>
            <person name="Milanesi L."/>
        </authorList>
    </citation>
    <scope>NUCLEOTIDE SEQUENCE [LARGE SCALE GENOMIC DNA]</scope>
    <source>
        <strain evidence="4">cv. Svevo</strain>
    </source>
</reference>
<dbReference type="EMBL" id="LT934117">
    <property type="protein sequence ID" value="VAH88975.1"/>
    <property type="molecule type" value="Genomic_DNA"/>
</dbReference>
<keyword evidence="4" id="KW-1185">Reference proteome</keyword>
<dbReference type="Proteomes" id="UP000324705">
    <property type="component" value="Chromosome 4A"/>
</dbReference>
<gene>
    <name evidence="3" type="ORF">TRITD_4Av1G037280</name>
</gene>
<keyword evidence="2" id="KW-0732">Signal</keyword>
<protein>
    <submittedName>
        <fullName evidence="3">Uncharacterized protein</fullName>
    </submittedName>
</protein>
<dbReference type="AlphaFoldDB" id="A0A9R0S578"/>
<feature type="compositionally biased region" description="Polar residues" evidence="1">
    <location>
        <begin position="40"/>
        <end position="73"/>
    </location>
</feature>
<dbReference type="Gramene" id="TRITD4Av1G037280.1">
    <property type="protein sequence ID" value="TRITD4Av1G037280.1"/>
    <property type="gene ID" value="TRITD4Av1G037280"/>
</dbReference>
<accession>A0A9R0S578</accession>
<evidence type="ECO:0000256" key="2">
    <source>
        <dbReference type="SAM" id="SignalP"/>
    </source>
</evidence>
<name>A0A9R0S578_TRITD</name>
<organism evidence="3 4">
    <name type="scientific">Triticum turgidum subsp. durum</name>
    <name type="common">Durum wheat</name>
    <name type="synonym">Triticum durum</name>
    <dbReference type="NCBI Taxonomy" id="4567"/>
    <lineage>
        <taxon>Eukaryota</taxon>
        <taxon>Viridiplantae</taxon>
        <taxon>Streptophyta</taxon>
        <taxon>Embryophyta</taxon>
        <taxon>Tracheophyta</taxon>
        <taxon>Spermatophyta</taxon>
        <taxon>Magnoliopsida</taxon>
        <taxon>Liliopsida</taxon>
        <taxon>Poales</taxon>
        <taxon>Poaceae</taxon>
        <taxon>BOP clade</taxon>
        <taxon>Pooideae</taxon>
        <taxon>Triticodae</taxon>
        <taxon>Triticeae</taxon>
        <taxon>Triticinae</taxon>
        <taxon>Triticum</taxon>
    </lineage>
</organism>
<feature type="signal peptide" evidence="2">
    <location>
        <begin position="1"/>
        <end position="22"/>
    </location>
</feature>
<feature type="region of interest" description="Disordered" evidence="1">
    <location>
        <begin position="40"/>
        <end position="91"/>
    </location>
</feature>
<feature type="chain" id="PRO_5040385346" evidence="2">
    <location>
        <begin position="23"/>
        <end position="126"/>
    </location>
</feature>